<feature type="region of interest" description="Disordered" evidence="3">
    <location>
        <begin position="1655"/>
        <end position="1677"/>
    </location>
</feature>
<keyword evidence="1" id="KW-0833">Ubl conjugation pathway</keyword>
<feature type="compositionally biased region" description="Basic and acidic residues" evidence="3">
    <location>
        <begin position="307"/>
        <end position="316"/>
    </location>
</feature>
<dbReference type="InterPro" id="IPR012983">
    <property type="entry name" value="PHR"/>
</dbReference>
<dbReference type="PANTHER" id="PTHR45943:SF1">
    <property type="entry name" value="E3 UBIQUITIN-PROTEIN LIGASE MYCBP2"/>
    <property type="match status" value="1"/>
</dbReference>
<dbReference type="Gene3D" id="2.60.120.820">
    <property type="entry name" value="PHR domain"/>
    <property type="match status" value="2"/>
</dbReference>
<feature type="repeat" description="RCC1" evidence="2">
    <location>
        <begin position="599"/>
        <end position="670"/>
    </location>
</feature>
<dbReference type="GeneID" id="105360333"/>
<sequence length="1743" mass="191406">MSPRALAIQNIQMPIVLTSLQRSIHAVLLGKLARPDWITHGVPKTSKIYTSTLKLPNEINNLSLNGRSFISDGKYLYLHTNCGLFKIGNGHGGTIWGHIYAHKPDFYPLETGWIGYANSSLYFKCAPKKQCELMILDADTLAIRGIAVLEGKDWLSSLMFSDGENLGMITAGKDEGFVVRTINTLSNPVTVTSELPLKLARKCVDVFGYASFDEDQASYILNPRCDDEIAYVAAGKEFMLLRTVSGKLLYSGKGRCIGMRNNIRSNRWLEVAIGKKYKVTNFAVGHEGQHAILILEDGSVLFAGTARRGEDGDSNKVRQQPKPSKPKKMQKVEGQFIVKAACNNGSTALVTKEGSLIMFGKDTLYSDETTGLVPDLKDVCVVNVALGKAHAAILTNKGQLYTFGINNRGQCGRDFSTIHSINKDISVTAMETGMTEDDAIGIENDGKEAGEEWDEDKRIRVDEMCSPGEHQWRHRACMICTVCRECTGYSKSCLSSIRPGRNPGQECGCGEGDSGCVECGCCRICAGKVCDNEGEMPILRAPAAYGTSQVSKLVIREILRKRLAEKKQKQWKGQNNQRNIHVAGPIVVVQKCVPPKGAGEAGASGSGAAAAGNVHVVAAEEAVAGDSSDIERGDTTRVASISPARVPIPSDSPVVQVCCGLHHTVVLLQSGEVFTFGSNIYGQLGVGNLVAQAGPLLVKIPGTAVQIAAGSNHTAVLTAKGEVYAFGAYQKGQLGMNWWNDQQQQQQHNRDNERSQPWHSFPNIVPNIGPRWGRKATWISASGDQTYIKVDEINSISLTRSTVMANKNCIIVLPNYTEHRNSFKCLVINKRDGLCNSFSGTDQVDFNQCATCLDPLYNVIWAFNPSNNEITYYNVISTEARTIPNLEVSILSPGLALPVVPNCYVTRSQAAMHLLACLDTLTQAQDEKFVIVEGSDNNPSSNEKVYSREDFATVSRFEKHGGGWGYLGQSIEAIRFMSDTDILLGGYGLFGGRGEYTAKIKLFDIGLEGGEEEIDGELLAETDQIPYECEPRQTYSILFNEPVALQANRWYVAWAKVSGPSSDCGSGGHEMVTADDQVVFYFKTSKEANNGSDVNAGQIPQLLYRVITPENQNYSRKKDQEEAVYILKKEFSRTVTEECFHSLISLLQWSWNTLKANMTDTSLYIASSPSYTIVEMDRLVYISKASLRLLRTYTNEIYPNQTSKKTPSESVRLAECIGEIRALLRQILSDSVTSSTKGKTKMNKNSATLRNKLTGAILEECYKTFVACYHAFYPTAYLKWTSLCELLSEIDKEQGTTSKDRLLSAVLASLCSSSVRLRCTFPILNNVMDNSDSVKRQLSPSDNAELPMLNSSEPHHYPILVEQISYKSQIESTGKEILNWSFREVLDRFTRVNQTRSWNTGNGSPDAVCFSVDRPGILIAGVGIYGGAGVYDYELDLLDDRNSTGNDPSHTQHWSSLDFTRGSFGPDDCINDVVEIKFDKPIPIKEKNKYAIRLRSRGGRTSNGDGGLRVVKGPDGTSFIFSACSLSSNGTTQARGQIPHILYYSNPKDTNEQHTSKAIAEVQARKCTLAMTATVVQRANDILALAREKADDIDVNEILGSAAFVTTLLPLTTAYIIPLAASDPRSGVQVLTLIQEMLPHVTALNLITGMKSSQTSLHQQDNDGATQQTAGTHFSPPATTTSHYYTWLESDHPYKAATVSYYKVTFPETVKWLTVEFTPDCGTAQPEDYLQLYIPNVDANGAK</sequence>
<keyword evidence="5" id="KW-1185">Reference proteome</keyword>
<protein>
    <submittedName>
        <fullName evidence="6">E3 ubiquitin-protein ligase MYCBP2-like</fullName>
    </submittedName>
</protein>
<feature type="region of interest" description="Disordered" evidence="3">
    <location>
        <begin position="306"/>
        <end position="330"/>
    </location>
</feature>
<proteinExistence type="predicted"/>
<dbReference type="GO" id="GO:0008582">
    <property type="term" value="P:regulation of synaptic assembly at neuromuscular junction"/>
    <property type="evidence" value="ECO:0007669"/>
    <property type="project" value="TreeGrafter"/>
</dbReference>
<feature type="domain" description="PHR" evidence="4">
    <location>
        <begin position="1388"/>
        <end position="1544"/>
    </location>
</feature>
<dbReference type="SUPFAM" id="SSF50985">
    <property type="entry name" value="RCC1/BLIP-II"/>
    <property type="match status" value="1"/>
</dbReference>
<evidence type="ECO:0000256" key="2">
    <source>
        <dbReference type="PROSITE-ProRule" id="PRU00235"/>
    </source>
</evidence>
<feature type="domain" description="PHR" evidence="4">
    <location>
        <begin position="955"/>
        <end position="1105"/>
    </location>
</feature>
<dbReference type="Gene3D" id="2.130.10.30">
    <property type="entry name" value="Regulator of chromosome condensation 1/beta-lactamase-inhibitor protein II"/>
    <property type="match status" value="2"/>
</dbReference>
<dbReference type="Pfam" id="PF08005">
    <property type="entry name" value="PHR"/>
    <property type="match status" value="2"/>
</dbReference>
<name>A0AAJ6VM30_9HYME</name>
<dbReference type="Pfam" id="PF13540">
    <property type="entry name" value="RCC1_2"/>
    <property type="match status" value="1"/>
</dbReference>
<dbReference type="InterPro" id="IPR038648">
    <property type="entry name" value="PHR_sf"/>
</dbReference>
<feature type="region of interest" description="Disordered" evidence="3">
    <location>
        <begin position="741"/>
        <end position="760"/>
    </location>
</feature>
<gene>
    <name evidence="6" type="primary">LOC105360333</name>
</gene>
<dbReference type="InterPro" id="IPR000408">
    <property type="entry name" value="Reg_chr_condens"/>
</dbReference>
<dbReference type="PRINTS" id="PR00633">
    <property type="entry name" value="RCCNDNSATION"/>
</dbReference>
<accession>A0AAJ6VM30</accession>
<evidence type="ECO:0000313" key="6">
    <source>
        <dbReference type="RefSeq" id="XP_011495527.1"/>
    </source>
</evidence>
<dbReference type="InterPro" id="IPR009091">
    <property type="entry name" value="RCC1/BLIP-II"/>
</dbReference>
<dbReference type="PANTHER" id="PTHR45943">
    <property type="entry name" value="E3 UBIQUITIN-PROTEIN LIGASE MYCBP2"/>
    <property type="match status" value="1"/>
</dbReference>
<dbReference type="GO" id="GO:0007411">
    <property type="term" value="P:axon guidance"/>
    <property type="evidence" value="ECO:0007669"/>
    <property type="project" value="TreeGrafter"/>
</dbReference>
<reference evidence="6" key="1">
    <citation type="submission" date="2025-08" db="UniProtKB">
        <authorList>
            <consortium name="RefSeq"/>
        </authorList>
    </citation>
    <scope>IDENTIFICATION</scope>
</reference>
<evidence type="ECO:0000259" key="4">
    <source>
        <dbReference type="Pfam" id="PF08005"/>
    </source>
</evidence>
<feature type="repeat" description="RCC1" evidence="2">
    <location>
        <begin position="671"/>
        <end position="720"/>
    </location>
</feature>
<organism evidence="5 6">
    <name type="scientific">Ceratosolen solmsi marchali</name>
    <dbReference type="NCBI Taxonomy" id="326594"/>
    <lineage>
        <taxon>Eukaryota</taxon>
        <taxon>Metazoa</taxon>
        <taxon>Ecdysozoa</taxon>
        <taxon>Arthropoda</taxon>
        <taxon>Hexapoda</taxon>
        <taxon>Insecta</taxon>
        <taxon>Pterygota</taxon>
        <taxon>Neoptera</taxon>
        <taxon>Endopterygota</taxon>
        <taxon>Hymenoptera</taxon>
        <taxon>Apocrita</taxon>
        <taxon>Proctotrupomorpha</taxon>
        <taxon>Chalcidoidea</taxon>
        <taxon>Agaonidae</taxon>
        <taxon>Agaoninae</taxon>
        <taxon>Ceratosolen</taxon>
    </lineage>
</organism>
<dbReference type="RefSeq" id="XP_011495527.1">
    <property type="nucleotide sequence ID" value="XM_011497225.1"/>
</dbReference>
<dbReference type="Pfam" id="PF00415">
    <property type="entry name" value="RCC1"/>
    <property type="match status" value="1"/>
</dbReference>
<dbReference type="Proteomes" id="UP000695007">
    <property type="component" value="Unplaced"/>
</dbReference>
<dbReference type="GO" id="GO:0061630">
    <property type="term" value="F:ubiquitin protein ligase activity"/>
    <property type="evidence" value="ECO:0007669"/>
    <property type="project" value="TreeGrafter"/>
</dbReference>
<evidence type="ECO:0000256" key="1">
    <source>
        <dbReference type="ARBA" id="ARBA00022786"/>
    </source>
</evidence>
<dbReference type="PROSITE" id="PS50012">
    <property type="entry name" value="RCC1_3"/>
    <property type="match status" value="2"/>
</dbReference>
<dbReference type="GO" id="GO:0005886">
    <property type="term" value="C:plasma membrane"/>
    <property type="evidence" value="ECO:0007669"/>
    <property type="project" value="TreeGrafter"/>
</dbReference>
<dbReference type="KEGG" id="csol:105360333"/>
<dbReference type="PROSITE" id="PS00626">
    <property type="entry name" value="RCC1_2"/>
    <property type="match status" value="2"/>
</dbReference>
<dbReference type="GO" id="GO:0005634">
    <property type="term" value="C:nucleus"/>
    <property type="evidence" value="ECO:0007669"/>
    <property type="project" value="TreeGrafter"/>
</dbReference>
<evidence type="ECO:0000313" key="5">
    <source>
        <dbReference type="Proteomes" id="UP000695007"/>
    </source>
</evidence>
<evidence type="ECO:0000256" key="3">
    <source>
        <dbReference type="SAM" id="MobiDB-lite"/>
    </source>
</evidence>